<dbReference type="KEGG" id="bre:BRE_2021"/>
<dbReference type="HOGENOM" id="CLU_109712_0_0_12"/>
<dbReference type="AlphaFoldDB" id="B5RSA0"/>
<accession>B5RSA0</accession>
<gene>
    <name evidence="1" type="primary">ppap1_2</name>
    <name evidence="1" type="ordered locus">BRE_2021</name>
</gene>
<geneLocation type="plasmid" evidence="1 2">
    <name>pl53</name>
</geneLocation>
<proteinExistence type="predicted"/>
<dbReference type="Proteomes" id="UP000000612">
    <property type="component" value="Plasmid pl53"/>
</dbReference>
<dbReference type="EMBL" id="CP000999">
    <property type="protein sequence ID" value="ACH95236.1"/>
    <property type="molecule type" value="Genomic_DNA"/>
</dbReference>
<organism evidence="1 2">
    <name type="scientific">Borrelia recurrentis (strain A1)</name>
    <dbReference type="NCBI Taxonomy" id="412418"/>
    <lineage>
        <taxon>Bacteria</taxon>
        <taxon>Pseudomonadati</taxon>
        <taxon>Spirochaetota</taxon>
        <taxon>Spirochaetia</taxon>
        <taxon>Spirochaetales</taxon>
        <taxon>Borreliaceae</taxon>
        <taxon>Borrelia</taxon>
    </lineage>
</organism>
<dbReference type="InterPro" id="IPR004180">
    <property type="entry name" value="DUF226_BOR_spp"/>
</dbReference>
<name>B5RSA0_BORRA</name>
<evidence type="ECO:0000313" key="2">
    <source>
        <dbReference type="Proteomes" id="UP000000612"/>
    </source>
</evidence>
<dbReference type="Pfam" id="PF02890">
    <property type="entry name" value="DUF226"/>
    <property type="match status" value="1"/>
</dbReference>
<reference evidence="1 2" key="1">
    <citation type="journal article" date="2008" name="PLoS Genet.">
        <title>The genome of Borrelia recurrentis, the agent of deadly louse-borne relapsing fever, is a degraded subset of tick-borne Borrelia duttonii.</title>
        <authorList>
            <person name="Lescot M."/>
            <person name="Audic S."/>
            <person name="Robert C."/>
            <person name="Nguyen T.T."/>
            <person name="Blanc G."/>
            <person name="Cutler S.J."/>
            <person name="Wincker P."/>
            <person name="Couloux A."/>
            <person name="Claverie J.-M."/>
            <person name="Raoult D."/>
            <person name="Drancourt M."/>
        </authorList>
    </citation>
    <scope>NUCLEOTIDE SEQUENCE [LARGE SCALE GENOMIC DNA]</scope>
    <source>
        <strain evidence="1 2">A1</strain>
    </source>
</reference>
<keyword evidence="2" id="KW-1185">Reference proteome</keyword>
<evidence type="ECO:0000313" key="1">
    <source>
        <dbReference type="EMBL" id="ACH95236.1"/>
    </source>
</evidence>
<dbReference type="RefSeq" id="WP_012539728.1">
    <property type="nucleotide sequence ID" value="NC_011260.1"/>
</dbReference>
<protein>
    <submittedName>
        <fullName evidence="1">Plasmid partitioning associated protein-1</fullName>
    </submittedName>
</protein>
<keyword evidence="1" id="KW-0614">Plasmid</keyword>
<sequence length="186" mass="22491">MDSVLERLREKKIEIKEKGDKSIFIKIEENNSRKVYHTKIVMDFYTFGVNKTQKNKFFIAFRNLLSMKKIYEFNLFSLKEDDKFLGIFYGYRKPMQKIVTRYEENGVMKSSTFSKIYYIEFRFKKGSVFCYIKGISRLIKKEKKETQYSQFLLELIVNLEKKVYEFYGKKLLEGGIITKWIEKNQK</sequence>